<dbReference type="AlphaFoldDB" id="A0A2I0JJI7"/>
<protein>
    <submittedName>
        <fullName evidence="2">Uncharacterized protein</fullName>
    </submittedName>
</protein>
<organism evidence="2 3">
    <name type="scientific">Punica granatum</name>
    <name type="common">Pomegranate</name>
    <dbReference type="NCBI Taxonomy" id="22663"/>
    <lineage>
        <taxon>Eukaryota</taxon>
        <taxon>Viridiplantae</taxon>
        <taxon>Streptophyta</taxon>
        <taxon>Embryophyta</taxon>
        <taxon>Tracheophyta</taxon>
        <taxon>Spermatophyta</taxon>
        <taxon>Magnoliopsida</taxon>
        <taxon>eudicotyledons</taxon>
        <taxon>Gunneridae</taxon>
        <taxon>Pentapetalae</taxon>
        <taxon>rosids</taxon>
        <taxon>malvids</taxon>
        <taxon>Myrtales</taxon>
        <taxon>Lythraceae</taxon>
        <taxon>Punica</taxon>
    </lineage>
</organism>
<sequence>MQSHIRKIEGEGIGAANRQPRTLHRGHCPQRTSETSVEGLGSPIGGPDPESTGDFGLKSPIDSGSGLPIGNPDSSTEVAGTLGGGVGVADWWPRPPPLRSFFI</sequence>
<feature type="region of interest" description="Disordered" evidence="1">
    <location>
        <begin position="1"/>
        <end position="95"/>
    </location>
</feature>
<name>A0A2I0JJI7_PUNGR</name>
<feature type="compositionally biased region" description="Basic and acidic residues" evidence="1">
    <location>
        <begin position="1"/>
        <end position="10"/>
    </location>
</feature>
<keyword evidence="3" id="KW-1185">Reference proteome</keyword>
<dbReference type="Proteomes" id="UP000233551">
    <property type="component" value="Unassembled WGS sequence"/>
</dbReference>
<reference evidence="2 3" key="1">
    <citation type="submission" date="2017-11" db="EMBL/GenBank/DDBJ databases">
        <title>De-novo sequencing of pomegranate (Punica granatum L.) genome.</title>
        <authorList>
            <person name="Akparov Z."/>
            <person name="Amiraslanov A."/>
            <person name="Hajiyeva S."/>
            <person name="Abbasov M."/>
            <person name="Kaur K."/>
            <person name="Hamwieh A."/>
            <person name="Solovyev V."/>
            <person name="Salamov A."/>
            <person name="Braich B."/>
            <person name="Kosarev P."/>
            <person name="Mahmoud A."/>
            <person name="Hajiyev E."/>
            <person name="Babayeva S."/>
            <person name="Izzatullayeva V."/>
            <person name="Mammadov A."/>
            <person name="Mammadov A."/>
            <person name="Sharifova S."/>
            <person name="Ojaghi J."/>
            <person name="Eynullazada K."/>
            <person name="Bayramov B."/>
            <person name="Abdulazimova A."/>
            <person name="Shahmuradov I."/>
        </authorList>
    </citation>
    <scope>NUCLEOTIDE SEQUENCE [LARGE SCALE GENOMIC DNA]</scope>
    <source>
        <strain evidence="3">cv. AG2017</strain>
        <tissue evidence="2">Leaf</tissue>
    </source>
</reference>
<evidence type="ECO:0000256" key="1">
    <source>
        <dbReference type="SAM" id="MobiDB-lite"/>
    </source>
</evidence>
<proteinExistence type="predicted"/>
<gene>
    <name evidence="2" type="ORF">CRG98_023160</name>
</gene>
<accession>A0A2I0JJI7</accession>
<dbReference type="EMBL" id="PGOL01001598">
    <property type="protein sequence ID" value="PKI56422.1"/>
    <property type="molecule type" value="Genomic_DNA"/>
</dbReference>
<evidence type="ECO:0000313" key="3">
    <source>
        <dbReference type="Proteomes" id="UP000233551"/>
    </source>
</evidence>
<evidence type="ECO:0000313" key="2">
    <source>
        <dbReference type="EMBL" id="PKI56422.1"/>
    </source>
</evidence>
<comment type="caution">
    <text evidence="2">The sequence shown here is derived from an EMBL/GenBank/DDBJ whole genome shotgun (WGS) entry which is preliminary data.</text>
</comment>